<dbReference type="PANTHER" id="PTHR14024">
    <property type="entry name" value="PERILIPIN"/>
    <property type="match status" value="1"/>
</dbReference>
<sequence>MSDEHQLQDHHQPNADEGSPPDTTPSETPVADDAAAPASDAPAFAFAHRLYSLPLVHDAVTNVCAAAQDPNTRYARLANPLAGYTAALLNKAQDLSEPYLARLQGPITTVDSLGCRSLDLLETRFPLIAKPTDEVLETGKQTYQACMDTVTRPFTDATARASTRAVGLVDRADAVVDAWLPDTVSQSEGTTAQPEAGETGQEDCESGATPPSPVQRAREVGQKVRTRVTRRLSTHLPPGAEPLLTHPVQYVSGLLQDSRRNLTLANAKLHESVLNLRTYAQHTRESTTEYLHSDAKAEQAQATLRSLSERLLGELERVSVQLQAQVPRLPEPAQAPVQSVIDYTAERYVRIKAEMGRTDVPAAERASNVLKITTAGLPVVDRVVTVLLNYTSNPGSPARTPTPGSPSRPSYADVAAEPPVKVA</sequence>
<organism evidence="3 4">
    <name type="scientific">Tieghemiomyces parasiticus</name>
    <dbReference type="NCBI Taxonomy" id="78921"/>
    <lineage>
        <taxon>Eukaryota</taxon>
        <taxon>Fungi</taxon>
        <taxon>Fungi incertae sedis</taxon>
        <taxon>Zoopagomycota</taxon>
        <taxon>Kickxellomycotina</taxon>
        <taxon>Dimargaritomycetes</taxon>
        <taxon>Dimargaritales</taxon>
        <taxon>Dimargaritaceae</taxon>
        <taxon>Tieghemiomyces</taxon>
    </lineage>
</organism>
<name>A0A9W8DUC3_9FUNG</name>
<dbReference type="AlphaFoldDB" id="A0A9W8DUC3"/>
<keyword evidence="4" id="KW-1185">Reference proteome</keyword>
<dbReference type="OrthoDB" id="376826at2759"/>
<dbReference type="Pfam" id="PF03036">
    <property type="entry name" value="Perilipin"/>
    <property type="match status" value="1"/>
</dbReference>
<comment type="similarity">
    <text evidence="1">Belongs to the perilipin family.</text>
</comment>
<dbReference type="GO" id="GO:0005829">
    <property type="term" value="C:cytosol"/>
    <property type="evidence" value="ECO:0007669"/>
    <property type="project" value="TreeGrafter"/>
</dbReference>
<feature type="region of interest" description="Disordered" evidence="2">
    <location>
        <begin position="1"/>
        <end position="36"/>
    </location>
</feature>
<dbReference type="InterPro" id="IPR004279">
    <property type="entry name" value="Perilipin"/>
</dbReference>
<dbReference type="GO" id="GO:0005811">
    <property type="term" value="C:lipid droplet"/>
    <property type="evidence" value="ECO:0007669"/>
    <property type="project" value="TreeGrafter"/>
</dbReference>
<accession>A0A9W8DUC3</accession>
<evidence type="ECO:0000256" key="2">
    <source>
        <dbReference type="SAM" id="MobiDB-lite"/>
    </source>
</evidence>
<dbReference type="EMBL" id="JANBPT010000179">
    <property type="protein sequence ID" value="KAJ1926258.1"/>
    <property type="molecule type" value="Genomic_DNA"/>
</dbReference>
<evidence type="ECO:0008006" key="5">
    <source>
        <dbReference type="Google" id="ProtNLM"/>
    </source>
</evidence>
<dbReference type="Proteomes" id="UP001150569">
    <property type="component" value="Unassembled WGS sequence"/>
</dbReference>
<feature type="compositionally biased region" description="Polar residues" evidence="2">
    <location>
        <begin position="183"/>
        <end position="193"/>
    </location>
</feature>
<evidence type="ECO:0000256" key="1">
    <source>
        <dbReference type="ARBA" id="ARBA00006311"/>
    </source>
</evidence>
<feature type="compositionally biased region" description="Low complexity" evidence="2">
    <location>
        <begin position="394"/>
        <end position="410"/>
    </location>
</feature>
<gene>
    <name evidence="3" type="ORF">IWQ60_003951</name>
</gene>
<evidence type="ECO:0000313" key="4">
    <source>
        <dbReference type="Proteomes" id="UP001150569"/>
    </source>
</evidence>
<dbReference type="GO" id="GO:0019915">
    <property type="term" value="P:lipid storage"/>
    <property type="evidence" value="ECO:0007669"/>
    <property type="project" value="TreeGrafter"/>
</dbReference>
<comment type="caution">
    <text evidence="3">The sequence shown here is derived from an EMBL/GenBank/DDBJ whole genome shotgun (WGS) entry which is preliminary data.</text>
</comment>
<dbReference type="GO" id="GO:0010890">
    <property type="term" value="P:positive regulation of triglyceride storage"/>
    <property type="evidence" value="ECO:0007669"/>
    <property type="project" value="TreeGrafter"/>
</dbReference>
<proteinExistence type="inferred from homology"/>
<evidence type="ECO:0000313" key="3">
    <source>
        <dbReference type="EMBL" id="KAJ1926258.1"/>
    </source>
</evidence>
<protein>
    <recommendedName>
        <fullName evidence="5">Lipid droplet-associated perilipin protein</fullName>
    </recommendedName>
</protein>
<feature type="compositionally biased region" description="Basic and acidic residues" evidence="2">
    <location>
        <begin position="1"/>
        <end position="14"/>
    </location>
</feature>
<feature type="region of interest" description="Disordered" evidence="2">
    <location>
        <begin position="390"/>
        <end position="423"/>
    </location>
</feature>
<reference evidence="3" key="1">
    <citation type="submission" date="2022-07" db="EMBL/GenBank/DDBJ databases">
        <title>Phylogenomic reconstructions and comparative analyses of Kickxellomycotina fungi.</title>
        <authorList>
            <person name="Reynolds N.K."/>
            <person name="Stajich J.E."/>
            <person name="Barry K."/>
            <person name="Grigoriev I.V."/>
            <person name="Crous P."/>
            <person name="Smith M.E."/>
        </authorList>
    </citation>
    <scope>NUCLEOTIDE SEQUENCE</scope>
    <source>
        <strain evidence="3">RSA 861</strain>
    </source>
</reference>
<feature type="region of interest" description="Disordered" evidence="2">
    <location>
        <begin position="182"/>
        <end position="226"/>
    </location>
</feature>
<dbReference type="PANTHER" id="PTHR14024:SF49">
    <property type="entry name" value="LIPID STORAGE DROPLETS SURFACE-BINDING PROTEIN 1"/>
    <property type="match status" value="1"/>
</dbReference>